<sequence length="205" mass="20731">MFFKRLSFILALCLASGAAQAALVVDTGTPSNAVGSGWAFNSNHSYAGRFSVAGALTIDSIAGYFSTDAGTVGVSLFSNSGDGDGGFIPGSVLRTASVTTAAGALAWNGVSALDWKVGPGTYWVVFTSSFGAGSQSSMPGMAPQALDGYALMQGGQWYDATFLGLGQGLRVDGALVSSVPEPAGSMMLIVGLAGIGALARRRRRG</sequence>
<dbReference type="RefSeq" id="WP_161096337.1">
    <property type="nucleotide sequence ID" value="NZ_WWCW01000018.1"/>
</dbReference>
<accession>A0A845FYL0</accession>
<comment type="caution">
    <text evidence="3">The sequence shown here is derived from an EMBL/GenBank/DDBJ whole genome shotgun (WGS) entry which is preliminary data.</text>
</comment>
<gene>
    <name evidence="3" type="ORF">GTP91_08205</name>
</gene>
<dbReference type="Pfam" id="PF07589">
    <property type="entry name" value="PEP-CTERM"/>
    <property type="match status" value="1"/>
</dbReference>
<dbReference type="Proteomes" id="UP000470302">
    <property type="component" value="Unassembled WGS sequence"/>
</dbReference>
<feature type="domain" description="Ice-binding protein C-terminal" evidence="2">
    <location>
        <begin position="178"/>
        <end position="203"/>
    </location>
</feature>
<evidence type="ECO:0000256" key="1">
    <source>
        <dbReference type="SAM" id="SignalP"/>
    </source>
</evidence>
<dbReference type="InterPro" id="IPR013424">
    <property type="entry name" value="Ice-binding_C"/>
</dbReference>
<name>A0A845FYL0_9BURK</name>
<dbReference type="AlphaFoldDB" id="A0A845FYL0"/>
<dbReference type="NCBIfam" id="TIGR02595">
    <property type="entry name" value="PEP_CTERM"/>
    <property type="match status" value="1"/>
</dbReference>
<feature type="signal peptide" evidence="1">
    <location>
        <begin position="1"/>
        <end position="21"/>
    </location>
</feature>
<evidence type="ECO:0000313" key="4">
    <source>
        <dbReference type="Proteomes" id="UP000470302"/>
    </source>
</evidence>
<organism evidence="3 4">
    <name type="scientific">Duganella vulcania</name>
    <dbReference type="NCBI Taxonomy" id="2692166"/>
    <lineage>
        <taxon>Bacteria</taxon>
        <taxon>Pseudomonadati</taxon>
        <taxon>Pseudomonadota</taxon>
        <taxon>Betaproteobacteria</taxon>
        <taxon>Burkholderiales</taxon>
        <taxon>Oxalobacteraceae</taxon>
        <taxon>Telluria group</taxon>
        <taxon>Duganella</taxon>
    </lineage>
</organism>
<reference evidence="3 4" key="1">
    <citation type="submission" date="2020-01" db="EMBL/GenBank/DDBJ databases">
        <title>Novel species isolated from a subtropical stream in China.</title>
        <authorList>
            <person name="Lu H."/>
        </authorList>
    </citation>
    <scope>NUCLEOTIDE SEQUENCE [LARGE SCALE GENOMIC DNA]</scope>
    <source>
        <strain evidence="3 4">FT82W</strain>
    </source>
</reference>
<protein>
    <submittedName>
        <fullName evidence="3">PEP-CTERM sorting domain-containing protein</fullName>
    </submittedName>
</protein>
<evidence type="ECO:0000313" key="3">
    <source>
        <dbReference type="EMBL" id="MYM87164.1"/>
    </source>
</evidence>
<keyword evidence="1" id="KW-0732">Signal</keyword>
<dbReference type="EMBL" id="WWCW01000018">
    <property type="protein sequence ID" value="MYM87164.1"/>
    <property type="molecule type" value="Genomic_DNA"/>
</dbReference>
<evidence type="ECO:0000259" key="2">
    <source>
        <dbReference type="Pfam" id="PF07589"/>
    </source>
</evidence>
<proteinExistence type="predicted"/>
<feature type="chain" id="PRO_5032458032" evidence="1">
    <location>
        <begin position="22"/>
        <end position="205"/>
    </location>
</feature>